<evidence type="ECO:0000313" key="2">
    <source>
        <dbReference type="Proteomes" id="UP000077428"/>
    </source>
</evidence>
<dbReference type="OrthoDB" id="18481at2157"/>
<dbReference type="Gene3D" id="2.60.40.10">
    <property type="entry name" value="Immunoglobulins"/>
    <property type="match status" value="1"/>
</dbReference>
<evidence type="ECO:0008006" key="3">
    <source>
        <dbReference type="Google" id="ProtNLM"/>
    </source>
</evidence>
<protein>
    <recommendedName>
        <fullName evidence="3">DUF4015 domain-containing protein</fullName>
    </recommendedName>
</protein>
<dbReference type="Proteomes" id="UP000077428">
    <property type="component" value="Unassembled WGS sequence"/>
</dbReference>
<gene>
    <name evidence="1" type="ORF">MBORA_10170</name>
</gene>
<dbReference type="InterPro" id="IPR017853">
    <property type="entry name" value="GH"/>
</dbReference>
<dbReference type="RefSeq" id="WP_052331867.1">
    <property type="nucleotide sequence ID" value="NZ_CABMAB010000050.1"/>
</dbReference>
<name>A0A166B607_METOA</name>
<reference evidence="2" key="1">
    <citation type="journal article" date="2016" name="Genome Announc.">
        <title>Draft Genome Sequences of Methanobrevibacter curvatus DSM11111, Methanobrevibacter cuticularis DSM11139, Methanobrevibacter filiformis DSM11501, and Methanobrevibacter oralis DSM7256.</title>
        <authorList>
            <person name="Poehlein A."/>
            <person name="Seedorf H."/>
        </authorList>
    </citation>
    <scope>NUCLEOTIDE SEQUENCE [LARGE SCALE GENOMIC DNA]</scope>
    <source>
        <strain evidence="2">DSM 7256 / JCM 30027 / ZR</strain>
    </source>
</reference>
<comment type="caution">
    <text evidence="1">The sequence shown here is derived from an EMBL/GenBank/DDBJ whole genome shotgun (WGS) entry which is preliminary data.</text>
</comment>
<dbReference type="SUPFAM" id="SSF51445">
    <property type="entry name" value="(Trans)glycosidases"/>
    <property type="match status" value="1"/>
</dbReference>
<dbReference type="InterPro" id="IPR013783">
    <property type="entry name" value="Ig-like_fold"/>
</dbReference>
<dbReference type="EMBL" id="LWMU01000061">
    <property type="protein sequence ID" value="KZX12906.1"/>
    <property type="molecule type" value="Genomic_DNA"/>
</dbReference>
<evidence type="ECO:0000313" key="1">
    <source>
        <dbReference type="EMBL" id="KZX12906.1"/>
    </source>
</evidence>
<organism evidence="1 2">
    <name type="scientific">Methanobrevibacter oralis</name>
    <dbReference type="NCBI Taxonomy" id="66851"/>
    <lineage>
        <taxon>Archaea</taxon>
        <taxon>Methanobacteriati</taxon>
        <taxon>Methanobacteriota</taxon>
        <taxon>Methanomada group</taxon>
        <taxon>Methanobacteria</taxon>
        <taxon>Methanobacteriales</taxon>
        <taxon>Methanobacteriaceae</taxon>
        <taxon>Methanobrevibacter</taxon>
    </lineage>
</organism>
<accession>A0A166B607</accession>
<dbReference type="PATRIC" id="fig|66851.6.peg.1118"/>
<sequence>MKLVFKKVIVLLAMLFMLFLSVSMASAIEDTNSSLNTSYEDLSIEEDNLNLEIENNLMHENESEFLNNNSDYTIFNKTDINESNHVNLIGDGEIFNKNIFPSSKASLITNGVSKEISSNLVVYKGFESTFKVVFEAEGVKLTGREVNITIDDLIYTKTTNYNGEIILNLPDELGKHTIKYSLMGGLNIQNLTGFLNFTVIPSLKTNIKIADSNINYRQGLKSAFIVKLVDGNNKALKNKTVVFKVNGKTYTAKTDSKGYATIKINLKKGSYVIKFLFEGDIPYFSSQGSYKIKVKSPMAKGYSYWVNGKHMKRVKLSKLAKLGTKHIFLLANAFSIYGKSSVVSWIKQANKKGIKVHIWMQVFYNGGKWVRTVDANGKYKYSFFNKKIKEAKYYARVKGVAGVHFDYLRYPGGAYKYSNSVSSITYFTKKCGIEVHKVKPNAIMSAAVMPEPGAMIKYYGQDIPQLSKYLDVVVPMSYKGNYRQNMKWIKSVTSTFVKQSNGAQIWAGLQTYKSDSNPKKLSYQTLFKDAKSGMNGGAKGIVLFRYGLTKFINFKKL</sequence>
<proteinExistence type="predicted"/>
<keyword evidence="2" id="KW-1185">Reference proteome</keyword>
<dbReference type="AlphaFoldDB" id="A0A166B607"/>
<dbReference type="Gene3D" id="3.20.20.80">
    <property type="entry name" value="Glycosidases"/>
    <property type="match status" value="1"/>
</dbReference>